<dbReference type="PANTHER" id="PTHR32141">
    <property type="match status" value="1"/>
</dbReference>
<name>A0A8T0W461_PANVG</name>
<sequence length="316" mass="36003">MVDGWLRSPALTGLREIWFSYATEGEQWPPPMPPSALRFAATLCVAKFDYCEFPNEVAPSLKFPNLRELSLVKVTIAEDALHSLLAGCYVLEILLLDGNHGIGRLRISSPTLRSIGFSGPWEEKEEEEEEGSEAIKFQELDVEDAPRLEKLLPLYPDDGPAAIRVMRAPKLETVGLLSAAISKLEFGTTAFQFNRLKTMKNARTYKSWVPIECLELHLKKIVVNDYRGMRADVDFAKFFILNAKVLKEMYFGVVPSCNDKWMANQRRRLQLDNKASPGARFAFESGARNSLPKFGKEDPFEWFGQEYFFRFARMLD</sequence>
<dbReference type="Proteomes" id="UP000823388">
    <property type="component" value="Chromosome 2K"/>
</dbReference>
<dbReference type="PANTHER" id="PTHR32141:SF160">
    <property type="entry name" value="F-BOX DOMAIN-CONTAINING PROTEIN"/>
    <property type="match status" value="1"/>
</dbReference>
<gene>
    <name evidence="2" type="ORF">PVAP13_2KG156400</name>
</gene>
<protein>
    <recommendedName>
        <fullName evidence="1">FBD domain-containing protein</fullName>
    </recommendedName>
</protein>
<feature type="domain" description="FBD" evidence="1">
    <location>
        <begin position="212"/>
        <end position="284"/>
    </location>
</feature>
<dbReference type="Pfam" id="PF08387">
    <property type="entry name" value="FBD"/>
    <property type="match status" value="1"/>
</dbReference>
<proteinExistence type="predicted"/>
<reference evidence="2" key="1">
    <citation type="submission" date="2020-05" db="EMBL/GenBank/DDBJ databases">
        <title>WGS assembly of Panicum virgatum.</title>
        <authorList>
            <person name="Lovell J.T."/>
            <person name="Jenkins J."/>
            <person name="Shu S."/>
            <person name="Juenger T.E."/>
            <person name="Schmutz J."/>
        </authorList>
    </citation>
    <scope>NUCLEOTIDE SEQUENCE</scope>
    <source>
        <strain evidence="2">AP13</strain>
    </source>
</reference>
<dbReference type="SUPFAM" id="SSF52047">
    <property type="entry name" value="RNI-like"/>
    <property type="match status" value="1"/>
</dbReference>
<dbReference type="InterPro" id="IPR055302">
    <property type="entry name" value="F-box_dom-containing"/>
</dbReference>
<evidence type="ECO:0000259" key="1">
    <source>
        <dbReference type="SMART" id="SM00579"/>
    </source>
</evidence>
<dbReference type="Pfam" id="PF24758">
    <property type="entry name" value="LRR_At5g56370"/>
    <property type="match status" value="1"/>
</dbReference>
<dbReference type="InterPro" id="IPR055411">
    <property type="entry name" value="LRR_FXL15/At3g58940/PEG3-like"/>
</dbReference>
<dbReference type="SMART" id="SM00579">
    <property type="entry name" value="FBD"/>
    <property type="match status" value="1"/>
</dbReference>
<dbReference type="InterPro" id="IPR006566">
    <property type="entry name" value="FBD"/>
</dbReference>
<dbReference type="AlphaFoldDB" id="A0A8T0W461"/>
<dbReference type="EMBL" id="CM029039">
    <property type="protein sequence ID" value="KAG2641387.1"/>
    <property type="molecule type" value="Genomic_DNA"/>
</dbReference>
<organism evidence="2 3">
    <name type="scientific">Panicum virgatum</name>
    <name type="common">Blackwell switchgrass</name>
    <dbReference type="NCBI Taxonomy" id="38727"/>
    <lineage>
        <taxon>Eukaryota</taxon>
        <taxon>Viridiplantae</taxon>
        <taxon>Streptophyta</taxon>
        <taxon>Embryophyta</taxon>
        <taxon>Tracheophyta</taxon>
        <taxon>Spermatophyta</taxon>
        <taxon>Magnoliopsida</taxon>
        <taxon>Liliopsida</taxon>
        <taxon>Poales</taxon>
        <taxon>Poaceae</taxon>
        <taxon>PACMAD clade</taxon>
        <taxon>Panicoideae</taxon>
        <taxon>Panicodae</taxon>
        <taxon>Paniceae</taxon>
        <taxon>Panicinae</taxon>
        <taxon>Panicum</taxon>
        <taxon>Panicum sect. Hiantes</taxon>
    </lineage>
</organism>
<keyword evidence="3" id="KW-1185">Reference proteome</keyword>
<evidence type="ECO:0000313" key="3">
    <source>
        <dbReference type="Proteomes" id="UP000823388"/>
    </source>
</evidence>
<comment type="caution">
    <text evidence="2">The sequence shown here is derived from an EMBL/GenBank/DDBJ whole genome shotgun (WGS) entry which is preliminary data.</text>
</comment>
<accession>A0A8T0W461</accession>
<evidence type="ECO:0000313" key="2">
    <source>
        <dbReference type="EMBL" id="KAG2641387.1"/>
    </source>
</evidence>